<dbReference type="Proteomes" id="UP000034954">
    <property type="component" value="Unassembled WGS sequence"/>
</dbReference>
<dbReference type="PANTHER" id="PTHR30520:SF6">
    <property type="entry name" value="FORMATE_NITRATE FAMILY TRANSPORTER (EUROFUNG)"/>
    <property type="match status" value="1"/>
</dbReference>
<evidence type="ECO:0000256" key="5">
    <source>
        <dbReference type="ARBA" id="ARBA00049660"/>
    </source>
</evidence>
<name>A0A0M2V1T5_9BACT</name>
<comment type="subcellular location">
    <subcellularLocation>
        <location evidence="1">Membrane</location>
        <topology evidence="1">Multi-pass membrane protein</topology>
    </subcellularLocation>
</comment>
<evidence type="ECO:0000256" key="1">
    <source>
        <dbReference type="ARBA" id="ARBA00004141"/>
    </source>
</evidence>
<dbReference type="PANTHER" id="PTHR30520">
    <property type="entry name" value="FORMATE TRANSPORTER-RELATED"/>
    <property type="match status" value="1"/>
</dbReference>
<keyword evidence="4 6" id="KW-0472">Membrane</keyword>
<keyword evidence="8" id="KW-1185">Reference proteome</keyword>
<organism evidence="7 8">
    <name type="scientific">Candidatus Brocadia fulgida</name>
    <dbReference type="NCBI Taxonomy" id="380242"/>
    <lineage>
        <taxon>Bacteria</taxon>
        <taxon>Pseudomonadati</taxon>
        <taxon>Planctomycetota</taxon>
        <taxon>Candidatus Brocadiia</taxon>
        <taxon>Candidatus Brocadiales</taxon>
        <taxon>Candidatus Brocadiaceae</taxon>
        <taxon>Candidatus Brocadia</taxon>
    </lineage>
</organism>
<comment type="similarity">
    <text evidence="5">Belongs to the FNT transporter (TC 1.A.16) family.</text>
</comment>
<proteinExistence type="inferred from homology"/>
<evidence type="ECO:0000256" key="6">
    <source>
        <dbReference type="SAM" id="Phobius"/>
    </source>
</evidence>
<feature type="transmembrane region" description="Helical" evidence="6">
    <location>
        <begin position="171"/>
        <end position="190"/>
    </location>
</feature>
<evidence type="ECO:0000313" key="7">
    <source>
        <dbReference type="EMBL" id="KKO20669.1"/>
    </source>
</evidence>
<evidence type="ECO:0000313" key="8">
    <source>
        <dbReference type="Proteomes" id="UP000034954"/>
    </source>
</evidence>
<dbReference type="Pfam" id="PF01226">
    <property type="entry name" value="Form_Nir_trans"/>
    <property type="match status" value="1"/>
</dbReference>
<dbReference type="GO" id="GO:0015499">
    <property type="term" value="F:formate transmembrane transporter activity"/>
    <property type="evidence" value="ECO:0007669"/>
    <property type="project" value="TreeGrafter"/>
</dbReference>
<feature type="transmembrane region" description="Helical" evidence="6">
    <location>
        <begin position="202"/>
        <end position="224"/>
    </location>
</feature>
<dbReference type="InterPro" id="IPR000292">
    <property type="entry name" value="For/NO2_transpt"/>
</dbReference>
<dbReference type="Gene3D" id="1.20.1080.10">
    <property type="entry name" value="Glycerol uptake facilitator protein"/>
    <property type="match status" value="1"/>
</dbReference>
<sequence length="306" mass="33584">MADQNTPKTVKIVDIDAYSPPQIAERIDTIATVKASIDTTKTFLLGILAGAYIAFGAQFATLVTCDSTLHYGLTALVAGIVFSLGLILVVIASAELFTGNTLIIMGYVSRRINTRDMLNNWVISYAGNFVGSISMVFWMYHSHQFEFFHHMVGAKALLIANMKVNYTFKTALARGVLCNSMVCLAVWLCFSGRSVADKVISIIFPIGGFVASGFEHSIANMYFIPIGIVLRKNPDVVAAAEKMTGKALDLSQLTWKGFVFNNLIAVTLGNIVGGVILVGIMFWFVYLRPNISLSFSVKQDFFREKK</sequence>
<dbReference type="AlphaFoldDB" id="A0A0M2V1T5"/>
<evidence type="ECO:0000256" key="4">
    <source>
        <dbReference type="ARBA" id="ARBA00023136"/>
    </source>
</evidence>
<keyword evidence="2 6" id="KW-0812">Transmembrane</keyword>
<dbReference type="EMBL" id="LAQJ01000083">
    <property type="protein sequence ID" value="KKO20669.1"/>
    <property type="molecule type" value="Genomic_DNA"/>
</dbReference>
<comment type="caution">
    <text evidence="7">The sequence shown here is derived from an EMBL/GenBank/DDBJ whole genome shotgun (WGS) entry which is preliminary data.</text>
</comment>
<dbReference type="PATRIC" id="fig|380242.3.peg.752"/>
<dbReference type="NCBIfam" id="TIGR00790">
    <property type="entry name" value="fnt"/>
    <property type="match status" value="1"/>
</dbReference>
<feature type="transmembrane region" description="Helical" evidence="6">
    <location>
        <begin position="263"/>
        <end position="286"/>
    </location>
</feature>
<gene>
    <name evidence="7" type="ORF">BROFUL_00597</name>
</gene>
<protein>
    <submittedName>
        <fullName evidence="7">Nitrite/formate transporter</fullName>
    </submittedName>
</protein>
<evidence type="ECO:0000256" key="2">
    <source>
        <dbReference type="ARBA" id="ARBA00022692"/>
    </source>
</evidence>
<accession>A0A0M2V1T5</accession>
<reference evidence="7 8" key="1">
    <citation type="journal article" date="2013" name="BMC Microbiol.">
        <title>Identification of the type II cytochrome c maturation pathway in anammox bacteria by comparative genomics.</title>
        <authorList>
            <person name="Ferousi C."/>
            <person name="Speth D.R."/>
            <person name="Reimann J."/>
            <person name="Op den Camp H.J."/>
            <person name="Allen J.W."/>
            <person name="Keltjens J.T."/>
            <person name="Jetten M.S."/>
        </authorList>
    </citation>
    <scope>NUCLEOTIDE SEQUENCE [LARGE SCALE GENOMIC DNA]</scope>
    <source>
        <strain evidence="7">RU1</strain>
    </source>
</reference>
<feature type="transmembrane region" description="Helical" evidence="6">
    <location>
        <begin position="69"/>
        <end position="97"/>
    </location>
</feature>
<feature type="transmembrane region" description="Helical" evidence="6">
    <location>
        <begin position="118"/>
        <end position="140"/>
    </location>
</feature>
<keyword evidence="3 6" id="KW-1133">Transmembrane helix</keyword>
<dbReference type="GO" id="GO:0005886">
    <property type="term" value="C:plasma membrane"/>
    <property type="evidence" value="ECO:0007669"/>
    <property type="project" value="TreeGrafter"/>
</dbReference>
<dbReference type="InterPro" id="IPR023271">
    <property type="entry name" value="Aquaporin-like"/>
</dbReference>
<feature type="transmembrane region" description="Helical" evidence="6">
    <location>
        <begin position="43"/>
        <end position="63"/>
    </location>
</feature>
<evidence type="ECO:0000256" key="3">
    <source>
        <dbReference type="ARBA" id="ARBA00022989"/>
    </source>
</evidence>